<comment type="caution">
    <text evidence="1">The sequence shown here is derived from an EMBL/GenBank/DDBJ whole genome shotgun (WGS) entry which is preliminary data.</text>
</comment>
<organism evidence="1 2">
    <name type="scientific">Nonomuraea longicatena</name>
    <dbReference type="NCBI Taxonomy" id="83682"/>
    <lineage>
        <taxon>Bacteria</taxon>
        <taxon>Bacillati</taxon>
        <taxon>Actinomycetota</taxon>
        <taxon>Actinomycetes</taxon>
        <taxon>Streptosporangiales</taxon>
        <taxon>Streptosporangiaceae</taxon>
        <taxon>Nonomuraea</taxon>
    </lineage>
</organism>
<reference evidence="1 2" key="1">
    <citation type="journal article" date="2019" name="Int. J. Syst. Evol. Microbiol.">
        <title>The Global Catalogue of Microorganisms (GCM) 10K type strain sequencing project: providing services to taxonomists for standard genome sequencing and annotation.</title>
        <authorList>
            <consortium name="The Broad Institute Genomics Platform"/>
            <consortium name="The Broad Institute Genome Sequencing Center for Infectious Disease"/>
            <person name="Wu L."/>
            <person name="Ma J."/>
        </authorList>
    </citation>
    <scope>NUCLEOTIDE SEQUENCE [LARGE SCALE GENOMIC DNA]</scope>
    <source>
        <strain evidence="1 2">JCM 11136</strain>
    </source>
</reference>
<proteinExistence type="predicted"/>
<evidence type="ECO:0008006" key="3">
    <source>
        <dbReference type="Google" id="ProtNLM"/>
    </source>
</evidence>
<dbReference type="RefSeq" id="WP_343948128.1">
    <property type="nucleotide sequence ID" value="NZ_BAAAHQ010000001.1"/>
</dbReference>
<dbReference type="EMBL" id="BAAAHQ010000001">
    <property type="protein sequence ID" value="GAA0913814.1"/>
    <property type="molecule type" value="Genomic_DNA"/>
</dbReference>
<evidence type="ECO:0000313" key="1">
    <source>
        <dbReference type="EMBL" id="GAA0913814.1"/>
    </source>
</evidence>
<evidence type="ECO:0000313" key="2">
    <source>
        <dbReference type="Proteomes" id="UP001501578"/>
    </source>
</evidence>
<name>A0ABN1NP04_9ACTN</name>
<gene>
    <name evidence="1" type="ORF">GCM10009560_06450</name>
</gene>
<sequence length="148" mass="16025">MRMKILGCIAVAFLVVAVIGHGIFGLGWLESQALKVDAAALQSIRASGNVVAEAEASFAESDSMIVTHYLVFDSAVDRHDLEVSQVAAALEVNGWKVVARLPSLSVQLEAERWGMKLLTLERLDPADPVLDEKVRSRISEAIVGIRND</sequence>
<protein>
    <recommendedName>
        <fullName evidence="3">Secreted protein</fullName>
    </recommendedName>
</protein>
<dbReference type="Proteomes" id="UP001501578">
    <property type="component" value="Unassembled WGS sequence"/>
</dbReference>
<keyword evidence="2" id="KW-1185">Reference proteome</keyword>
<accession>A0ABN1NP04</accession>